<keyword evidence="2" id="KW-1185">Reference proteome</keyword>
<dbReference type="InterPro" id="IPR031723">
    <property type="entry name" value="DMSP_lyase"/>
</dbReference>
<gene>
    <name evidence="1" type="ORF">ACFSUD_10835</name>
</gene>
<dbReference type="RefSeq" id="WP_386374273.1">
    <property type="nucleotide sequence ID" value="NZ_JBHUMP010000008.1"/>
</dbReference>
<keyword evidence="1" id="KW-0456">Lyase</keyword>
<dbReference type="Gene3D" id="2.60.120.10">
    <property type="entry name" value="Jelly Rolls"/>
    <property type="match status" value="1"/>
</dbReference>
<evidence type="ECO:0000313" key="2">
    <source>
        <dbReference type="Proteomes" id="UP001597474"/>
    </source>
</evidence>
<reference evidence="2" key="1">
    <citation type="journal article" date="2019" name="Int. J. Syst. Evol. Microbiol.">
        <title>The Global Catalogue of Microorganisms (GCM) 10K type strain sequencing project: providing services to taxonomists for standard genome sequencing and annotation.</title>
        <authorList>
            <consortium name="The Broad Institute Genomics Platform"/>
            <consortium name="The Broad Institute Genome Sequencing Center for Infectious Disease"/>
            <person name="Wu L."/>
            <person name="Ma J."/>
        </authorList>
    </citation>
    <scope>NUCLEOTIDE SEQUENCE [LARGE SCALE GENOMIC DNA]</scope>
    <source>
        <strain evidence="2">TISTR 2562</strain>
    </source>
</reference>
<evidence type="ECO:0000313" key="1">
    <source>
        <dbReference type="EMBL" id="MFD2740067.1"/>
    </source>
</evidence>
<dbReference type="InterPro" id="IPR014710">
    <property type="entry name" value="RmlC-like_jellyroll"/>
</dbReference>
<dbReference type="GO" id="GO:0016829">
    <property type="term" value="F:lyase activity"/>
    <property type="evidence" value="ECO:0007669"/>
    <property type="project" value="UniProtKB-KW"/>
</dbReference>
<dbReference type="EMBL" id="JBHUMP010000008">
    <property type="protein sequence ID" value="MFD2740067.1"/>
    <property type="molecule type" value="Genomic_DNA"/>
</dbReference>
<dbReference type="InterPro" id="IPR011051">
    <property type="entry name" value="RmlC_Cupin_sf"/>
</dbReference>
<accession>A0ABW5U5R7</accession>
<dbReference type="SUPFAM" id="SSF51182">
    <property type="entry name" value="RmlC-like cupins"/>
    <property type="match status" value="1"/>
</dbReference>
<dbReference type="Pfam" id="PF16867">
    <property type="entry name" value="DMSP_lyase"/>
    <property type="match status" value="1"/>
</dbReference>
<dbReference type="Proteomes" id="UP001597474">
    <property type="component" value="Unassembled WGS sequence"/>
</dbReference>
<name>A0ABW5U5R7_9RHOB</name>
<protein>
    <submittedName>
        <fullName evidence="1">Dimethylsulfonioproprionate lyase family protein</fullName>
    </submittedName>
</protein>
<comment type="caution">
    <text evidence="1">The sequence shown here is derived from an EMBL/GenBank/DDBJ whole genome shotgun (WGS) entry which is preliminary data.</text>
</comment>
<organism evidence="1 2">
    <name type="scientific">Sulfitobacter aestuarii</name>
    <dbReference type="NCBI Taxonomy" id="2161676"/>
    <lineage>
        <taxon>Bacteria</taxon>
        <taxon>Pseudomonadati</taxon>
        <taxon>Pseudomonadota</taxon>
        <taxon>Alphaproteobacteria</taxon>
        <taxon>Rhodobacterales</taxon>
        <taxon>Roseobacteraceae</taxon>
        <taxon>Sulfitobacter</taxon>
    </lineage>
</organism>
<proteinExistence type="predicted"/>
<sequence length="201" mass="21891">MMRPGHLQDFLDALLAATRARVISPEAAASLERIAGALERPAPPAEADGSRLPVCALLEEMLDPIRFDAPDLRALAASFSRLEPALTWRRRAGSMRNASAGIDERHANAMIVGPAGHEPRRDVWIGASLLAPEVRYPDHDHPPEETYLVLSDGDFLQGDGPWFTPGIGGTLYNPPGINHAMRTGETPLLAFWMLCAERPES</sequence>